<feature type="transmembrane region" description="Helical" evidence="5">
    <location>
        <begin position="249"/>
        <end position="273"/>
    </location>
</feature>
<dbReference type="Gene3D" id="1.20.1250.20">
    <property type="entry name" value="MFS general substrate transporter like domains"/>
    <property type="match status" value="1"/>
</dbReference>
<comment type="subcellular location">
    <subcellularLocation>
        <location evidence="1">Cell membrane</location>
        <topology evidence="1">Multi-pass membrane protein</topology>
    </subcellularLocation>
</comment>
<evidence type="ECO:0000256" key="5">
    <source>
        <dbReference type="SAM" id="Phobius"/>
    </source>
</evidence>
<evidence type="ECO:0000313" key="7">
    <source>
        <dbReference type="EMBL" id="GAA4288832.1"/>
    </source>
</evidence>
<proteinExistence type="predicted"/>
<dbReference type="PROSITE" id="PS50850">
    <property type="entry name" value="MFS"/>
    <property type="match status" value="1"/>
</dbReference>
<dbReference type="InterPro" id="IPR020846">
    <property type="entry name" value="MFS_dom"/>
</dbReference>
<organism evidence="7 8">
    <name type="scientific">Georgenia daeguensis</name>
    <dbReference type="NCBI Taxonomy" id="908355"/>
    <lineage>
        <taxon>Bacteria</taxon>
        <taxon>Bacillati</taxon>
        <taxon>Actinomycetota</taxon>
        <taxon>Actinomycetes</taxon>
        <taxon>Micrococcales</taxon>
        <taxon>Bogoriellaceae</taxon>
        <taxon>Georgenia</taxon>
    </lineage>
</organism>
<feature type="transmembrane region" description="Helical" evidence="5">
    <location>
        <begin position="199"/>
        <end position="218"/>
    </location>
</feature>
<feature type="transmembrane region" description="Helical" evidence="5">
    <location>
        <begin position="399"/>
        <end position="420"/>
    </location>
</feature>
<feature type="transmembrane region" description="Helical" evidence="5">
    <location>
        <begin position="73"/>
        <end position="98"/>
    </location>
</feature>
<name>A0ABP8EYG3_9MICO</name>
<keyword evidence="2 5" id="KW-0812">Transmembrane</keyword>
<feature type="transmembrane region" description="Helical" evidence="5">
    <location>
        <begin position="110"/>
        <end position="128"/>
    </location>
</feature>
<evidence type="ECO:0000256" key="1">
    <source>
        <dbReference type="ARBA" id="ARBA00004651"/>
    </source>
</evidence>
<gene>
    <name evidence="7" type="ORF">GCM10022262_31920</name>
</gene>
<feature type="transmembrane region" description="Helical" evidence="5">
    <location>
        <begin position="338"/>
        <end position="357"/>
    </location>
</feature>
<evidence type="ECO:0000259" key="6">
    <source>
        <dbReference type="PROSITE" id="PS50850"/>
    </source>
</evidence>
<dbReference type="RefSeq" id="WP_345043292.1">
    <property type="nucleotide sequence ID" value="NZ_BAABBA010000018.1"/>
</dbReference>
<protein>
    <submittedName>
        <fullName evidence="7">MFS transporter</fullName>
    </submittedName>
</protein>
<dbReference type="PANTHER" id="PTHR23523">
    <property type="match status" value="1"/>
</dbReference>
<feature type="domain" description="Major facilitator superfamily (MFS) profile" evidence="6">
    <location>
        <begin position="42"/>
        <end position="425"/>
    </location>
</feature>
<feature type="transmembrane region" description="Helical" evidence="5">
    <location>
        <begin position="312"/>
        <end position="332"/>
    </location>
</feature>
<dbReference type="InterPro" id="IPR052524">
    <property type="entry name" value="MFS_Cyanate_Porter"/>
</dbReference>
<dbReference type="InterPro" id="IPR036259">
    <property type="entry name" value="MFS_trans_sf"/>
</dbReference>
<keyword evidence="8" id="KW-1185">Reference proteome</keyword>
<dbReference type="Proteomes" id="UP001499841">
    <property type="component" value="Unassembled WGS sequence"/>
</dbReference>
<comment type="caution">
    <text evidence="7">The sequence shown here is derived from an EMBL/GenBank/DDBJ whole genome shotgun (WGS) entry which is preliminary data.</text>
</comment>
<keyword evidence="3 5" id="KW-1133">Transmembrane helix</keyword>
<feature type="transmembrane region" description="Helical" evidence="5">
    <location>
        <begin position="369"/>
        <end position="393"/>
    </location>
</feature>
<dbReference type="SUPFAM" id="SSF103473">
    <property type="entry name" value="MFS general substrate transporter"/>
    <property type="match status" value="1"/>
</dbReference>
<dbReference type="EMBL" id="BAABBA010000018">
    <property type="protein sequence ID" value="GAA4288832.1"/>
    <property type="molecule type" value="Genomic_DNA"/>
</dbReference>
<dbReference type="PANTHER" id="PTHR23523:SF2">
    <property type="entry name" value="2-NITROIMIDAZOLE TRANSPORTER"/>
    <property type="match status" value="1"/>
</dbReference>
<sequence>MIAADTRTLASAATTESRTGAVDAAPVAAPAAPAKQPWRGRIFYLVGLILLALSLRHAVTGISPLLGRIGADVALGAVGTTILGMLPTIAFGLAGFIAPAFIRRYGPARIAVVALGLGAAGTILRVLGDSPVGFLLFGLVALFGMGMGNVVGPPLVKRYFADRQATAMSVLTLMTQAGATIPAMLAVPMADAVGWRTSVASYAGLMILAALPWTLAAVRSGRADKAGTTAAAPAQKFGARKLFTNPVSLGGAIFYGMAALNTYAMLAWLPTIFQAQGLSEGEAAGMYSIYTFLTLPMALITPIIASRLKNPLLLGAVFPIASAVGYLGIITAPGAGAVWAFVAGISGGAFPFAMVMFNRRTRTPEGSAAVTGFSLGIGYAFGTVGPFLGGLLSNLTGGWTVPLLVFAATAAVMVLGAALLSRDRTFEDVPATSATPR</sequence>
<evidence type="ECO:0000313" key="8">
    <source>
        <dbReference type="Proteomes" id="UP001499841"/>
    </source>
</evidence>
<accession>A0ABP8EYG3</accession>
<feature type="transmembrane region" description="Helical" evidence="5">
    <location>
        <begin position="168"/>
        <end position="187"/>
    </location>
</feature>
<evidence type="ECO:0000256" key="3">
    <source>
        <dbReference type="ARBA" id="ARBA00022989"/>
    </source>
</evidence>
<reference evidence="8" key="1">
    <citation type="journal article" date="2019" name="Int. J. Syst. Evol. Microbiol.">
        <title>The Global Catalogue of Microorganisms (GCM) 10K type strain sequencing project: providing services to taxonomists for standard genome sequencing and annotation.</title>
        <authorList>
            <consortium name="The Broad Institute Genomics Platform"/>
            <consortium name="The Broad Institute Genome Sequencing Center for Infectious Disease"/>
            <person name="Wu L."/>
            <person name="Ma J."/>
        </authorList>
    </citation>
    <scope>NUCLEOTIDE SEQUENCE [LARGE SCALE GENOMIC DNA]</scope>
    <source>
        <strain evidence="8">JCM 17459</strain>
    </source>
</reference>
<keyword evidence="4 5" id="KW-0472">Membrane</keyword>
<evidence type="ECO:0000256" key="2">
    <source>
        <dbReference type="ARBA" id="ARBA00022692"/>
    </source>
</evidence>
<feature type="transmembrane region" description="Helical" evidence="5">
    <location>
        <begin position="42"/>
        <end position="67"/>
    </location>
</feature>
<feature type="transmembrane region" description="Helical" evidence="5">
    <location>
        <begin position="285"/>
        <end position="305"/>
    </location>
</feature>
<dbReference type="Pfam" id="PF07690">
    <property type="entry name" value="MFS_1"/>
    <property type="match status" value="1"/>
</dbReference>
<evidence type="ECO:0000256" key="4">
    <source>
        <dbReference type="ARBA" id="ARBA00023136"/>
    </source>
</evidence>
<dbReference type="InterPro" id="IPR011701">
    <property type="entry name" value="MFS"/>
</dbReference>
<feature type="transmembrane region" description="Helical" evidence="5">
    <location>
        <begin position="134"/>
        <end position="156"/>
    </location>
</feature>